<gene>
    <name evidence="1" type="ORF">D9619_009519</name>
</gene>
<proteinExistence type="predicted"/>
<organism evidence="1 2">
    <name type="scientific">Psilocybe cf. subviscida</name>
    <dbReference type="NCBI Taxonomy" id="2480587"/>
    <lineage>
        <taxon>Eukaryota</taxon>
        <taxon>Fungi</taxon>
        <taxon>Dikarya</taxon>
        <taxon>Basidiomycota</taxon>
        <taxon>Agaricomycotina</taxon>
        <taxon>Agaricomycetes</taxon>
        <taxon>Agaricomycetidae</taxon>
        <taxon>Agaricales</taxon>
        <taxon>Agaricineae</taxon>
        <taxon>Strophariaceae</taxon>
        <taxon>Psilocybe</taxon>
    </lineage>
</organism>
<dbReference type="Proteomes" id="UP000567179">
    <property type="component" value="Unassembled WGS sequence"/>
</dbReference>
<name>A0A8H5BLU1_9AGAR</name>
<dbReference type="EMBL" id="JAACJJ010000015">
    <property type="protein sequence ID" value="KAF5325503.1"/>
    <property type="molecule type" value="Genomic_DNA"/>
</dbReference>
<protein>
    <submittedName>
        <fullName evidence="1">Uncharacterized protein</fullName>
    </submittedName>
</protein>
<keyword evidence="2" id="KW-1185">Reference proteome</keyword>
<dbReference type="AlphaFoldDB" id="A0A8H5BLU1"/>
<comment type="caution">
    <text evidence="1">The sequence shown here is derived from an EMBL/GenBank/DDBJ whole genome shotgun (WGS) entry which is preliminary data.</text>
</comment>
<accession>A0A8H5BLU1</accession>
<sequence length="104" mass="12050">MSNGPSAKDRWTNVRCVKRLAQQHKHYIEQQSLRPLLHPATTNSNLLPPPVIGASLSNFMLSKDNLKAITENRIKARHFKHLLKSARVDMSERAGYRYRRAEMR</sequence>
<evidence type="ECO:0000313" key="1">
    <source>
        <dbReference type="EMBL" id="KAF5325503.1"/>
    </source>
</evidence>
<evidence type="ECO:0000313" key="2">
    <source>
        <dbReference type="Proteomes" id="UP000567179"/>
    </source>
</evidence>
<reference evidence="1 2" key="1">
    <citation type="journal article" date="2020" name="ISME J.">
        <title>Uncovering the hidden diversity of litter-decomposition mechanisms in mushroom-forming fungi.</title>
        <authorList>
            <person name="Floudas D."/>
            <person name="Bentzer J."/>
            <person name="Ahren D."/>
            <person name="Johansson T."/>
            <person name="Persson P."/>
            <person name="Tunlid A."/>
        </authorList>
    </citation>
    <scope>NUCLEOTIDE SEQUENCE [LARGE SCALE GENOMIC DNA]</scope>
    <source>
        <strain evidence="1 2">CBS 101986</strain>
    </source>
</reference>